<sequence length="208" mass="23986">MLLEYGDTRSHSFAPSIMQQTVPRIDLNAAVLQELLAAQTREFDEFKQAMLASLQGRANPEAFIAKYSTTITNKQDERALMDLEQGPRESLKDFHERYKAILNNIPSIDNKIAYMTFYRGLKPQGLPRSPQREYRNYSRGRSASSPREAQRNRRDPSPQLAGRIDIISRVVQEGDSRKNYARREYIPSSRLPSYVSNQSPFPMGNYRH</sequence>
<accession>A0AAV3NVB4</accession>
<evidence type="ECO:0000256" key="1">
    <source>
        <dbReference type="SAM" id="MobiDB-lite"/>
    </source>
</evidence>
<feature type="region of interest" description="Disordered" evidence="1">
    <location>
        <begin position="125"/>
        <end position="163"/>
    </location>
</feature>
<evidence type="ECO:0000313" key="3">
    <source>
        <dbReference type="EMBL" id="GAA0143194.1"/>
    </source>
</evidence>
<protein>
    <recommendedName>
        <fullName evidence="2">Retrotransposon gag domain-containing protein</fullName>
    </recommendedName>
</protein>
<organism evidence="3 4">
    <name type="scientific">Lithospermum erythrorhizon</name>
    <name type="common">Purple gromwell</name>
    <name type="synonym">Lithospermum officinale var. erythrorhizon</name>
    <dbReference type="NCBI Taxonomy" id="34254"/>
    <lineage>
        <taxon>Eukaryota</taxon>
        <taxon>Viridiplantae</taxon>
        <taxon>Streptophyta</taxon>
        <taxon>Embryophyta</taxon>
        <taxon>Tracheophyta</taxon>
        <taxon>Spermatophyta</taxon>
        <taxon>Magnoliopsida</taxon>
        <taxon>eudicotyledons</taxon>
        <taxon>Gunneridae</taxon>
        <taxon>Pentapetalae</taxon>
        <taxon>asterids</taxon>
        <taxon>lamiids</taxon>
        <taxon>Boraginales</taxon>
        <taxon>Boraginaceae</taxon>
        <taxon>Boraginoideae</taxon>
        <taxon>Lithospermeae</taxon>
        <taxon>Lithospermum</taxon>
    </lineage>
</organism>
<dbReference type="Pfam" id="PF03732">
    <property type="entry name" value="Retrotrans_gag"/>
    <property type="match status" value="1"/>
</dbReference>
<evidence type="ECO:0000313" key="4">
    <source>
        <dbReference type="Proteomes" id="UP001454036"/>
    </source>
</evidence>
<dbReference type="InterPro" id="IPR005162">
    <property type="entry name" value="Retrotrans_gag_dom"/>
</dbReference>
<gene>
    <name evidence="3" type="ORF">LIER_03936</name>
</gene>
<reference evidence="3 4" key="1">
    <citation type="submission" date="2024-01" db="EMBL/GenBank/DDBJ databases">
        <title>The complete chloroplast genome sequence of Lithospermum erythrorhizon: insights into the phylogenetic relationship among Boraginaceae species and the maternal lineages of purple gromwells.</title>
        <authorList>
            <person name="Okada T."/>
            <person name="Watanabe K."/>
        </authorList>
    </citation>
    <scope>NUCLEOTIDE SEQUENCE [LARGE SCALE GENOMIC DNA]</scope>
</reference>
<proteinExistence type="predicted"/>
<keyword evidence="4" id="KW-1185">Reference proteome</keyword>
<feature type="domain" description="Retrotransposon gag" evidence="2">
    <location>
        <begin position="61"/>
        <end position="123"/>
    </location>
</feature>
<name>A0AAV3NVB4_LITER</name>
<evidence type="ECO:0000259" key="2">
    <source>
        <dbReference type="Pfam" id="PF03732"/>
    </source>
</evidence>
<dbReference type="EMBL" id="BAABME010000487">
    <property type="protein sequence ID" value="GAA0143194.1"/>
    <property type="molecule type" value="Genomic_DNA"/>
</dbReference>
<comment type="caution">
    <text evidence="3">The sequence shown here is derived from an EMBL/GenBank/DDBJ whole genome shotgun (WGS) entry which is preliminary data.</text>
</comment>
<dbReference type="Proteomes" id="UP001454036">
    <property type="component" value="Unassembled WGS sequence"/>
</dbReference>
<dbReference type="AlphaFoldDB" id="A0AAV3NVB4"/>